<gene>
    <name evidence="2" type="ORF">HG535_0A04830</name>
</gene>
<dbReference type="PANTHER" id="PTHR22957">
    <property type="entry name" value="TBC1 DOMAIN FAMILY MEMBER GTPASE-ACTIVATING PROTEIN"/>
    <property type="match status" value="1"/>
</dbReference>
<reference evidence="2 3" key="1">
    <citation type="submission" date="2020-07" db="EMBL/GenBank/DDBJ databases">
        <title>The yeast mating-type switching endonuclease HO is a domesticated member of an unorthodox homing genetic element family.</title>
        <authorList>
            <person name="Coughlan A.Y."/>
            <person name="Lombardi L."/>
            <person name="Braun-Galleani S."/>
            <person name="Martos A.R."/>
            <person name="Galeote V."/>
            <person name="Bigey F."/>
            <person name="Dequin S."/>
            <person name="Byrne K.P."/>
            <person name="Wolfe K.H."/>
        </authorList>
    </citation>
    <scope>NUCLEOTIDE SEQUENCE [LARGE SCALE GENOMIC DNA]</scope>
    <source>
        <strain evidence="2 3">NRRL Y-6702</strain>
    </source>
</reference>
<keyword evidence="3" id="KW-1185">Reference proteome</keyword>
<dbReference type="EMBL" id="CP058604">
    <property type="protein sequence ID" value="QLG70542.1"/>
    <property type="molecule type" value="Genomic_DNA"/>
</dbReference>
<dbReference type="InterPro" id="IPR035969">
    <property type="entry name" value="Rab-GAP_TBC_sf"/>
</dbReference>
<organism evidence="2 3">
    <name type="scientific">Zygotorulaspora mrakii</name>
    <name type="common">Zygosaccharomyces mrakii</name>
    <dbReference type="NCBI Taxonomy" id="42260"/>
    <lineage>
        <taxon>Eukaryota</taxon>
        <taxon>Fungi</taxon>
        <taxon>Dikarya</taxon>
        <taxon>Ascomycota</taxon>
        <taxon>Saccharomycotina</taxon>
        <taxon>Saccharomycetes</taxon>
        <taxon>Saccharomycetales</taxon>
        <taxon>Saccharomycetaceae</taxon>
        <taxon>Zygotorulaspora</taxon>
    </lineage>
</organism>
<protein>
    <recommendedName>
        <fullName evidence="1">Rab-GAP TBC domain-containing protein</fullName>
    </recommendedName>
</protein>
<dbReference type="KEGG" id="zmk:HG535_0A04830"/>
<dbReference type="SMART" id="SM00164">
    <property type="entry name" value="TBC"/>
    <property type="match status" value="1"/>
</dbReference>
<dbReference type="OrthoDB" id="27140at2759"/>
<evidence type="ECO:0000259" key="1">
    <source>
        <dbReference type="PROSITE" id="PS50086"/>
    </source>
</evidence>
<proteinExistence type="predicted"/>
<dbReference type="AlphaFoldDB" id="A0A7H9AY84"/>
<sequence length="431" mass="50267">MDLRQVAVDQYESRESLIRRGVWKGDLYKTVDVNKGSRGWLWKTLVLDDDQEVKELMPVPILTEGSEDPTSAIVQSANRPRDNLIRRLTPVATKAHPLSQKQIGDMRDKGELEGQKVVEGDEDDEDGMSVSEKLEIIDLDLSRLMLDKIFQEPLVHARMKQIMYNFLMRKGASSPSSYKQGYHEILGIIFLQLDEARRNNEGGNNDNSNNNNDDDDGDAVMMNQVLCIFEKIMKQMVGVFYNETRLIKWDSDVFQPILNNSCPELYKLIYSNQHHHTNIIWLIRWTRLLFIRELPRDYTLIIWDHILTFTYPLDTLIACIIVTLLVNNYQNLMEKIEDHNDIVEFMLHYSLNSSSMIDCVELCKMSGNLCELWYLQDFTAMKLVADSFLKIRFNVENKTTPKAVKIDPNRKRLEDRLRKRVKQTLLTKETK</sequence>
<dbReference type="Gene3D" id="1.10.472.80">
    <property type="entry name" value="Ypt/Rab-GAP domain of gyp1p, domain 3"/>
    <property type="match status" value="1"/>
</dbReference>
<dbReference type="Pfam" id="PF00566">
    <property type="entry name" value="RabGAP-TBC"/>
    <property type="match status" value="1"/>
</dbReference>
<dbReference type="RefSeq" id="XP_037142270.1">
    <property type="nucleotide sequence ID" value="XM_037286375.1"/>
</dbReference>
<dbReference type="GO" id="GO:0005096">
    <property type="term" value="F:GTPase activator activity"/>
    <property type="evidence" value="ECO:0007669"/>
    <property type="project" value="TreeGrafter"/>
</dbReference>
<evidence type="ECO:0000313" key="3">
    <source>
        <dbReference type="Proteomes" id="UP000509704"/>
    </source>
</evidence>
<dbReference type="GeneID" id="59234178"/>
<dbReference type="InterPro" id="IPR000195">
    <property type="entry name" value="Rab-GAP-TBC_dom"/>
</dbReference>
<accession>A0A7H9AY84</accession>
<name>A0A7H9AY84_ZYGMR</name>
<dbReference type="PROSITE" id="PS50086">
    <property type="entry name" value="TBC_RABGAP"/>
    <property type="match status" value="1"/>
</dbReference>
<dbReference type="Proteomes" id="UP000509704">
    <property type="component" value="Chromosome 1"/>
</dbReference>
<dbReference type="SUPFAM" id="SSF47923">
    <property type="entry name" value="Ypt/Rab-GAP domain of gyp1p"/>
    <property type="match status" value="2"/>
</dbReference>
<feature type="domain" description="Rab-GAP TBC" evidence="1">
    <location>
        <begin position="32"/>
        <end position="310"/>
    </location>
</feature>
<evidence type="ECO:0000313" key="2">
    <source>
        <dbReference type="EMBL" id="QLG70542.1"/>
    </source>
</evidence>